<dbReference type="PANTHER" id="PTHR30354">
    <property type="entry name" value="GNT FAMILY GLUCONATE TRANSPORTER"/>
    <property type="match status" value="1"/>
</dbReference>
<dbReference type="GO" id="GO:0015128">
    <property type="term" value="F:gluconate transmembrane transporter activity"/>
    <property type="evidence" value="ECO:0007669"/>
    <property type="project" value="InterPro"/>
</dbReference>
<keyword evidence="3" id="KW-1003">Cell membrane</keyword>
<comment type="similarity">
    <text evidence="7">Belongs to the GntP permease family.</text>
</comment>
<dbReference type="EMBL" id="JACLAW010000007">
    <property type="protein sequence ID" value="MBC2665896.1"/>
    <property type="molecule type" value="Genomic_DNA"/>
</dbReference>
<sequence>MAPADFQLVAVACLGIALAIFLIAKVGLHPFVGLLCGAAVTGLTAGMDPAAVIADIEKGFSDILRGTGMVVALGLGLGAVLQVSGGAQALAARALGLTGERNAAWGALVAAFVIGLPLFFETGTVLLLPIIAAGLAAQGGSAELRLKVMLSALAGLSVLHALLPPHPGPLIAVRELKADLLPAMTMGLIAAIPTALAAGPLLARWTTRGVAVDPGALPVAPALLARPASPLAALAVLLLPVLLIGAGSVLKLDNEHLSPAALSWVGLLSDPPMALLLGVLVALPVLLGRQIMAPGVQESIWREAMVPVGGIILAIGAGGALKQILVTIGLPALFGRLASLDIVSPLVVAWLVSAAIRLATGSATVATITASGIMAEVAARSGADPALMVLAIGAGSVIFSHVNDPGFWLVRGYLGTSTRDTFRTWSMLETAIAVMGLIMVLLISLFR</sequence>
<organism evidence="9 10">
    <name type="scientific">Novosphingobium flavum</name>
    <dbReference type="NCBI Taxonomy" id="1778672"/>
    <lineage>
        <taxon>Bacteria</taxon>
        <taxon>Pseudomonadati</taxon>
        <taxon>Pseudomonadota</taxon>
        <taxon>Alphaproteobacteria</taxon>
        <taxon>Sphingomonadales</taxon>
        <taxon>Sphingomonadaceae</taxon>
        <taxon>Novosphingobium</taxon>
    </lineage>
</organism>
<name>A0A7X1FS09_9SPHN</name>
<feature type="transmembrane region" description="Helical" evidence="8">
    <location>
        <begin position="304"/>
        <end position="328"/>
    </location>
</feature>
<evidence type="ECO:0000256" key="4">
    <source>
        <dbReference type="ARBA" id="ARBA00022692"/>
    </source>
</evidence>
<feature type="transmembrane region" description="Helical" evidence="8">
    <location>
        <begin position="6"/>
        <end position="24"/>
    </location>
</feature>
<evidence type="ECO:0000313" key="10">
    <source>
        <dbReference type="Proteomes" id="UP000566813"/>
    </source>
</evidence>
<feature type="transmembrane region" description="Helical" evidence="8">
    <location>
        <begin position="348"/>
        <end position="373"/>
    </location>
</feature>
<feature type="transmembrane region" description="Helical" evidence="8">
    <location>
        <begin position="385"/>
        <end position="402"/>
    </location>
</feature>
<dbReference type="Pfam" id="PF02447">
    <property type="entry name" value="GntP_permease"/>
    <property type="match status" value="1"/>
</dbReference>
<feature type="transmembrane region" description="Helical" evidence="8">
    <location>
        <begin position="231"/>
        <end position="252"/>
    </location>
</feature>
<reference evidence="9 10" key="1">
    <citation type="submission" date="2020-08" db="EMBL/GenBank/DDBJ databases">
        <title>The genome sequence of type strain Novosphingobium flavum NBRC 111647.</title>
        <authorList>
            <person name="Liu Y."/>
        </authorList>
    </citation>
    <scope>NUCLEOTIDE SEQUENCE [LARGE SCALE GENOMIC DNA]</scope>
    <source>
        <strain evidence="9 10">NBRC 111647</strain>
    </source>
</reference>
<accession>A0A7X1FS09</accession>
<gene>
    <name evidence="9" type="ORF">H7F51_10200</name>
</gene>
<dbReference type="InterPro" id="IPR003474">
    <property type="entry name" value="Glcn_transporter"/>
</dbReference>
<keyword evidence="4 8" id="KW-0812">Transmembrane</keyword>
<feature type="transmembrane region" description="Helical" evidence="8">
    <location>
        <begin position="183"/>
        <end position="203"/>
    </location>
</feature>
<keyword evidence="5 8" id="KW-1133">Transmembrane helix</keyword>
<feature type="transmembrane region" description="Helical" evidence="8">
    <location>
        <begin position="103"/>
        <end position="132"/>
    </location>
</feature>
<comment type="caution">
    <text evidence="9">The sequence shown here is derived from an EMBL/GenBank/DDBJ whole genome shotgun (WGS) entry which is preliminary data.</text>
</comment>
<evidence type="ECO:0000256" key="2">
    <source>
        <dbReference type="ARBA" id="ARBA00022448"/>
    </source>
</evidence>
<feature type="transmembrane region" description="Helical" evidence="8">
    <location>
        <begin position="272"/>
        <end position="292"/>
    </location>
</feature>
<keyword evidence="2" id="KW-0813">Transport</keyword>
<dbReference type="GO" id="GO:0005886">
    <property type="term" value="C:plasma membrane"/>
    <property type="evidence" value="ECO:0007669"/>
    <property type="project" value="UniProtKB-SubCell"/>
</dbReference>
<proteinExistence type="inferred from homology"/>
<evidence type="ECO:0000256" key="8">
    <source>
        <dbReference type="SAM" id="Phobius"/>
    </source>
</evidence>
<evidence type="ECO:0000256" key="1">
    <source>
        <dbReference type="ARBA" id="ARBA00004651"/>
    </source>
</evidence>
<evidence type="ECO:0000256" key="7">
    <source>
        <dbReference type="ARBA" id="ARBA00049663"/>
    </source>
</evidence>
<evidence type="ECO:0000256" key="6">
    <source>
        <dbReference type="ARBA" id="ARBA00023136"/>
    </source>
</evidence>
<protein>
    <submittedName>
        <fullName evidence="9">Gluconate permease</fullName>
    </submittedName>
</protein>
<evidence type="ECO:0000256" key="3">
    <source>
        <dbReference type="ARBA" id="ARBA00022475"/>
    </source>
</evidence>
<comment type="subcellular location">
    <subcellularLocation>
        <location evidence="1">Cell membrane</location>
        <topology evidence="1">Multi-pass membrane protein</topology>
    </subcellularLocation>
</comment>
<evidence type="ECO:0000313" key="9">
    <source>
        <dbReference type="EMBL" id="MBC2665896.1"/>
    </source>
</evidence>
<dbReference type="NCBIfam" id="TIGR00791">
    <property type="entry name" value="gntP"/>
    <property type="match status" value="1"/>
</dbReference>
<dbReference type="RefSeq" id="WP_185664188.1">
    <property type="nucleotide sequence ID" value="NZ_JACLAW010000007.1"/>
</dbReference>
<dbReference type="PANTHER" id="PTHR30354:SF22">
    <property type="entry name" value="HIGH-AFFINITY GLUCONATE TRANSPORTER"/>
    <property type="match status" value="1"/>
</dbReference>
<keyword evidence="6 8" id="KW-0472">Membrane</keyword>
<feature type="transmembrane region" description="Helical" evidence="8">
    <location>
        <begin position="68"/>
        <end position="91"/>
    </location>
</feature>
<dbReference type="AlphaFoldDB" id="A0A7X1FS09"/>
<evidence type="ECO:0000256" key="5">
    <source>
        <dbReference type="ARBA" id="ARBA00022989"/>
    </source>
</evidence>
<keyword evidence="10" id="KW-1185">Reference proteome</keyword>
<feature type="transmembrane region" description="Helical" evidence="8">
    <location>
        <begin position="422"/>
        <end position="446"/>
    </location>
</feature>
<dbReference type="Proteomes" id="UP000566813">
    <property type="component" value="Unassembled WGS sequence"/>
</dbReference>